<evidence type="ECO:0000313" key="10">
    <source>
        <dbReference type="Proteomes" id="UP000642014"/>
    </source>
</evidence>
<feature type="compositionally biased region" description="Basic and acidic residues" evidence="7">
    <location>
        <begin position="274"/>
        <end position="287"/>
    </location>
</feature>
<accession>A0AAV4KLL1</accession>
<dbReference type="InterPro" id="IPR016032">
    <property type="entry name" value="Sig_transdc_resp-reg_C-effctor"/>
</dbReference>
<dbReference type="GO" id="GO:0006355">
    <property type="term" value="P:regulation of DNA-templated transcription"/>
    <property type="evidence" value="ECO:0007669"/>
    <property type="project" value="InterPro"/>
</dbReference>
<evidence type="ECO:0000256" key="6">
    <source>
        <dbReference type="PROSITE-ProRule" id="PRU01091"/>
    </source>
</evidence>
<dbReference type="SUPFAM" id="SSF48452">
    <property type="entry name" value="TPR-like"/>
    <property type="match status" value="3"/>
</dbReference>
<evidence type="ECO:0000256" key="5">
    <source>
        <dbReference type="ARBA" id="ARBA00023163"/>
    </source>
</evidence>
<dbReference type="Pfam" id="PF03704">
    <property type="entry name" value="BTAD"/>
    <property type="match status" value="1"/>
</dbReference>
<reference evidence="9 10" key="1">
    <citation type="journal article" date="2014" name="Int. J. Syst. Evol. Microbiol.">
        <title>Complete genome sequence of Corynebacterium casei LMG S-19264T (=DSM 44701T), isolated from a smear-ripened cheese.</title>
        <authorList>
            <consortium name="US DOE Joint Genome Institute (JGI-PGF)"/>
            <person name="Walter F."/>
            <person name="Albersmeier A."/>
            <person name="Kalinowski J."/>
            <person name="Ruckert C."/>
        </authorList>
    </citation>
    <scope>NUCLEOTIDE SEQUENCE [LARGE SCALE GENOMIC DNA]</scope>
    <source>
        <strain evidence="9 10">JCM 4205</strain>
    </source>
</reference>
<dbReference type="CDD" id="cd15831">
    <property type="entry name" value="BTAD"/>
    <property type="match status" value="1"/>
</dbReference>
<organism evidence="9 10">
    <name type="scientific">Streptomyces cinereoruber</name>
    <dbReference type="NCBI Taxonomy" id="67260"/>
    <lineage>
        <taxon>Bacteria</taxon>
        <taxon>Bacillati</taxon>
        <taxon>Actinomycetota</taxon>
        <taxon>Actinomycetes</taxon>
        <taxon>Kitasatosporales</taxon>
        <taxon>Streptomycetaceae</taxon>
        <taxon>Streptomyces</taxon>
    </lineage>
</organism>
<dbReference type="CDD" id="cd00383">
    <property type="entry name" value="trans_reg_C"/>
    <property type="match status" value="1"/>
</dbReference>
<dbReference type="Gene3D" id="3.40.50.300">
    <property type="entry name" value="P-loop containing nucleotide triphosphate hydrolases"/>
    <property type="match status" value="1"/>
</dbReference>
<name>A0AAV4KLL1_9ACTN</name>
<dbReference type="InterPro" id="IPR019734">
    <property type="entry name" value="TPR_rpt"/>
</dbReference>
<protein>
    <submittedName>
        <fullName evidence="9">SARP family transcriptional regulator</fullName>
    </submittedName>
</protein>
<evidence type="ECO:0000256" key="3">
    <source>
        <dbReference type="ARBA" id="ARBA00023015"/>
    </source>
</evidence>
<keyword evidence="2" id="KW-0902">Two-component regulatory system</keyword>
<gene>
    <name evidence="9" type="ORF">GCM10010497_27930</name>
</gene>
<feature type="compositionally biased region" description="Basic and acidic residues" evidence="7">
    <location>
        <begin position="327"/>
        <end position="357"/>
    </location>
</feature>
<dbReference type="SMART" id="SM01043">
    <property type="entry name" value="BTAD"/>
    <property type="match status" value="1"/>
</dbReference>
<feature type="DNA-binding region" description="OmpR/PhoB-type" evidence="6">
    <location>
        <begin position="10"/>
        <end position="114"/>
    </location>
</feature>
<dbReference type="Gene3D" id="1.10.10.10">
    <property type="entry name" value="Winged helix-like DNA-binding domain superfamily/Winged helix DNA-binding domain"/>
    <property type="match status" value="2"/>
</dbReference>
<keyword evidence="4 6" id="KW-0238">DNA-binding</keyword>
<dbReference type="Gene3D" id="1.25.40.10">
    <property type="entry name" value="Tetratricopeptide repeat domain"/>
    <property type="match status" value="2"/>
</dbReference>
<dbReference type="InterPro" id="IPR011990">
    <property type="entry name" value="TPR-like_helical_dom_sf"/>
</dbReference>
<dbReference type="Pfam" id="PF13424">
    <property type="entry name" value="TPR_12"/>
    <property type="match status" value="2"/>
</dbReference>
<dbReference type="InterPro" id="IPR005158">
    <property type="entry name" value="BTAD"/>
</dbReference>
<dbReference type="InterPro" id="IPR027417">
    <property type="entry name" value="P-loop_NTPase"/>
</dbReference>
<evidence type="ECO:0000259" key="8">
    <source>
        <dbReference type="PROSITE" id="PS51755"/>
    </source>
</evidence>
<evidence type="ECO:0000313" key="9">
    <source>
        <dbReference type="EMBL" id="GGR24112.1"/>
    </source>
</evidence>
<dbReference type="AlphaFoldDB" id="A0AAV4KLL1"/>
<dbReference type="InterPro" id="IPR036388">
    <property type="entry name" value="WH-like_DNA-bd_sf"/>
</dbReference>
<dbReference type="PROSITE" id="PS51755">
    <property type="entry name" value="OMPR_PHOB"/>
    <property type="match status" value="1"/>
</dbReference>
<dbReference type="SUPFAM" id="SSF52540">
    <property type="entry name" value="P-loop containing nucleoside triphosphate hydrolases"/>
    <property type="match status" value="1"/>
</dbReference>
<keyword evidence="5" id="KW-0804">Transcription</keyword>
<evidence type="ECO:0000256" key="7">
    <source>
        <dbReference type="SAM" id="MobiDB-lite"/>
    </source>
</evidence>
<feature type="region of interest" description="Disordered" evidence="7">
    <location>
        <begin position="274"/>
        <end position="362"/>
    </location>
</feature>
<feature type="domain" description="OmpR/PhoB-type" evidence="8">
    <location>
        <begin position="10"/>
        <end position="114"/>
    </location>
</feature>
<dbReference type="EMBL" id="BMSJ01000004">
    <property type="protein sequence ID" value="GGR24112.1"/>
    <property type="molecule type" value="Genomic_DNA"/>
</dbReference>
<dbReference type="SUPFAM" id="SSF46894">
    <property type="entry name" value="C-terminal effector domain of the bipartite response regulators"/>
    <property type="match status" value="1"/>
</dbReference>
<dbReference type="SMART" id="SM00862">
    <property type="entry name" value="Trans_reg_C"/>
    <property type="match status" value="1"/>
</dbReference>
<evidence type="ECO:0000256" key="1">
    <source>
        <dbReference type="ARBA" id="ARBA00005820"/>
    </source>
</evidence>
<dbReference type="Pfam" id="PF00486">
    <property type="entry name" value="Trans_reg_C"/>
    <property type="match status" value="1"/>
</dbReference>
<evidence type="ECO:0000256" key="2">
    <source>
        <dbReference type="ARBA" id="ARBA00023012"/>
    </source>
</evidence>
<dbReference type="PANTHER" id="PTHR35807:SF1">
    <property type="entry name" value="TRANSCRIPTIONAL REGULATOR REDD"/>
    <property type="match status" value="1"/>
</dbReference>
<proteinExistence type="inferred from homology"/>
<dbReference type="PANTHER" id="PTHR35807">
    <property type="entry name" value="TRANSCRIPTIONAL REGULATOR REDD-RELATED"/>
    <property type="match status" value="1"/>
</dbReference>
<dbReference type="GeneID" id="95452886"/>
<dbReference type="Proteomes" id="UP000642014">
    <property type="component" value="Unassembled WGS sequence"/>
</dbReference>
<evidence type="ECO:0000256" key="4">
    <source>
        <dbReference type="ARBA" id="ARBA00023125"/>
    </source>
</evidence>
<dbReference type="GO" id="GO:0043531">
    <property type="term" value="F:ADP binding"/>
    <property type="evidence" value="ECO:0007669"/>
    <property type="project" value="InterPro"/>
</dbReference>
<dbReference type="RefSeq" id="WP_229991549.1">
    <property type="nucleotide sequence ID" value="NZ_BMSJ01000004.1"/>
</dbReference>
<dbReference type="GO" id="GO:0000160">
    <property type="term" value="P:phosphorelay signal transduction system"/>
    <property type="evidence" value="ECO:0007669"/>
    <property type="project" value="UniProtKB-KW"/>
</dbReference>
<dbReference type="InterPro" id="IPR001867">
    <property type="entry name" value="OmpR/PhoB-type_DNA-bd"/>
</dbReference>
<sequence>MDERATGPGGAAAGAGERLRIDLLGSVRARRGGTRIPLGPVRRQAVLAALVLRAPAFVTYERLLDDVWGAEPPGTGHRVLPSYVYALRKALDPPDAGPGGSLILGGRGGYRFVPEGAGTDLAELAERTADARRAKAAGDLGAALDHGGRALELLHGEPLPGLPGPLAVSERRRLARQRRALLQDRAECLVLLGRHAEALDGLMAAPPAPPHDEPLAALRMRALYGSGRQAEALAVYGETRRLLLDELGVEPGEELRRVHQAVLRRDDRILLGRAAADGDGHPPERQHRAGTSGGVVTGADADAGGGSAHRPAGGDGADDSSAPADLPRPRHEGDPEHPERPGPADRSRLPRRNRNELPGDTACLIGRETELALLTAPVPPDAVSVMTVDGTAGVGKTSLVVRAAWTLADAHPDGCLFVDLHAHGAAHETVDPRRALRRLLRAVRDRGHGVPEEPHGAEDGDGLDDLTELVAAWRAATSGLRLLLVVDDARSAEQVRPLLPAGPGSRVLVAGRQRLPGLDADVRLTVEPLDTGVAVGLLRELLGTDRADREPEAARELARRCGGLPLALRIASARLQNRPSWTLAFLAGRMSDDARGLGELRAEDRSVEAAFRMSYDQLAPRLRRGFRAVGLAPTARFDDLVLAVVLGRSREYAEGVLEDLVDASLVQQPHPGRYRLHDLVRAHARQLAEEAPEEAAADRDAVLRLYTAAGRLASDWGPDAFPTGPGGSGGAPFADWREASAWLGAAGGELVDVVAYAVAAGEYDHACWIAEALADHLLGQGHHHECRSALELALSCADRASDRRMPAALRNCMGFLDVHRGRFRQAYSWFEEALRHGSGHGDPRDRVRAVAGMGVSEWVLGRVEEGTVRLEEAVERAVGLGDDWLAGIATCNLGAIRHRQGRYEEALGFYATALALAEKGGRPRTIAGSLCFVAEAQLALGRTAEAVELLRRAADLAREVEDPPLRAATLSRLAGAEHARGRLGPAVDAHHEALSALTRHTSTWLEMQVRVRLGGTYTAAGRHAEARREYEAALALPGAENHPHEYGLARAGLSGAVPPAPGERL</sequence>
<dbReference type="InterPro" id="IPR051677">
    <property type="entry name" value="AfsR-DnrI-RedD_regulator"/>
</dbReference>
<dbReference type="GO" id="GO:0003677">
    <property type="term" value="F:DNA binding"/>
    <property type="evidence" value="ECO:0007669"/>
    <property type="project" value="UniProtKB-UniRule"/>
</dbReference>
<comment type="similarity">
    <text evidence="1">Belongs to the AfsR/DnrI/RedD regulatory family.</text>
</comment>
<dbReference type="PRINTS" id="PR00364">
    <property type="entry name" value="DISEASERSIST"/>
</dbReference>
<dbReference type="SMART" id="SM00028">
    <property type="entry name" value="TPR"/>
    <property type="match status" value="5"/>
</dbReference>
<comment type="caution">
    <text evidence="9">The sequence shown here is derived from an EMBL/GenBank/DDBJ whole genome shotgun (WGS) entry which is preliminary data.</text>
</comment>
<keyword evidence="3" id="KW-0805">Transcription regulation</keyword>